<organism evidence="1 2">
    <name type="scientific">Streptomyces argenteolus</name>
    <dbReference type="NCBI Taxonomy" id="67274"/>
    <lineage>
        <taxon>Bacteria</taxon>
        <taxon>Bacillati</taxon>
        <taxon>Actinomycetota</taxon>
        <taxon>Actinomycetes</taxon>
        <taxon>Kitasatosporales</taxon>
        <taxon>Streptomycetaceae</taxon>
        <taxon>Streptomyces</taxon>
    </lineage>
</organism>
<sequence length="95" mass="9806">MRHTAFGHRTGLRVSAYALVTADFGTGWGAGAEPAAQPESCLGTLEVQPADAQCTRPAEVSRVLLGVSHEGIAASPDRLQEGAVDRVTTPVPPVA</sequence>
<evidence type="ECO:0000313" key="1">
    <source>
        <dbReference type="EMBL" id="MFF5899982.1"/>
    </source>
</evidence>
<dbReference type="Proteomes" id="UP001602322">
    <property type="component" value="Unassembled WGS sequence"/>
</dbReference>
<dbReference type="RefSeq" id="WP_387907567.1">
    <property type="nucleotide sequence ID" value="NZ_JBIBEG010000010.1"/>
</dbReference>
<protein>
    <submittedName>
        <fullName evidence="1">Uncharacterized protein</fullName>
    </submittedName>
</protein>
<dbReference type="EMBL" id="JBIBEG010000010">
    <property type="protein sequence ID" value="MFF5899982.1"/>
    <property type="molecule type" value="Genomic_DNA"/>
</dbReference>
<reference evidence="1 2" key="1">
    <citation type="submission" date="2024-10" db="EMBL/GenBank/DDBJ databases">
        <title>The Natural Products Discovery Center: Release of the First 8490 Sequenced Strains for Exploring Actinobacteria Biosynthetic Diversity.</title>
        <authorList>
            <person name="Kalkreuter E."/>
            <person name="Kautsar S.A."/>
            <person name="Yang D."/>
            <person name="Bader C.D."/>
            <person name="Teijaro C.N."/>
            <person name="Fluegel L."/>
            <person name="Davis C.M."/>
            <person name="Simpson J.R."/>
            <person name="Lauterbach L."/>
            <person name="Steele A.D."/>
            <person name="Gui C."/>
            <person name="Meng S."/>
            <person name="Li G."/>
            <person name="Viehrig K."/>
            <person name="Ye F."/>
            <person name="Su P."/>
            <person name="Kiefer A.F."/>
            <person name="Nichols A."/>
            <person name="Cepeda A.J."/>
            <person name="Yan W."/>
            <person name="Fan B."/>
            <person name="Jiang Y."/>
            <person name="Adhikari A."/>
            <person name="Zheng C.-J."/>
            <person name="Schuster L."/>
            <person name="Cowan T.M."/>
            <person name="Smanski M.J."/>
            <person name="Chevrette M.G."/>
            <person name="De Carvalho L.P.S."/>
            <person name="Shen B."/>
        </authorList>
    </citation>
    <scope>NUCLEOTIDE SEQUENCE [LARGE SCALE GENOMIC DNA]</scope>
    <source>
        <strain evidence="1 2">NPDC012540</strain>
    </source>
</reference>
<comment type="caution">
    <text evidence="1">The sequence shown here is derived from an EMBL/GenBank/DDBJ whole genome shotgun (WGS) entry which is preliminary data.</text>
</comment>
<keyword evidence="2" id="KW-1185">Reference proteome</keyword>
<name>A0ABW6XE52_9ACTN</name>
<accession>A0ABW6XE52</accession>
<proteinExistence type="predicted"/>
<evidence type="ECO:0000313" key="2">
    <source>
        <dbReference type="Proteomes" id="UP001602322"/>
    </source>
</evidence>
<gene>
    <name evidence="1" type="ORF">ACFY8O_29200</name>
</gene>